<feature type="domain" description="ABC transporter" evidence="2">
    <location>
        <begin position="1"/>
        <end position="224"/>
    </location>
</feature>
<dbReference type="Pfam" id="PF00005">
    <property type="entry name" value="ABC_tran"/>
    <property type="match status" value="1"/>
</dbReference>
<dbReference type="InterPro" id="IPR003439">
    <property type="entry name" value="ABC_transporter-like_ATP-bd"/>
</dbReference>
<dbReference type="Gene3D" id="3.40.50.300">
    <property type="entry name" value="P-loop containing nucleotide triphosphate hydrolases"/>
    <property type="match status" value="1"/>
</dbReference>
<dbReference type="PANTHER" id="PTHR24220">
    <property type="entry name" value="IMPORT ATP-BINDING PROTEIN"/>
    <property type="match status" value="1"/>
</dbReference>
<dbReference type="PANTHER" id="PTHR24220:SF689">
    <property type="entry name" value="LIPOPROTEIN-RELEASING SYSTEM ATP-BINDING PROTEIN LOLD"/>
    <property type="match status" value="1"/>
</dbReference>
<comment type="similarity">
    <text evidence="1">Belongs to the ABC transporter superfamily.</text>
</comment>
<comment type="caution">
    <text evidence="3">The sequence shown here is derived from an EMBL/GenBank/DDBJ whole genome shotgun (WGS) entry which is preliminary data.</text>
</comment>
<evidence type="ECO:0000313" key="4">
    <source>
        <dbReference type="Proteomes" id="UP000295444"/>
    </source>
</evidence>
<dbReference type="PROSITE" id="PS50893">
    <property type="entry name" value="ABC_TRANSPORTER_2"/>
    <property type="match status" value="1"/>
</dbReference>
<dbReference type="InterPro" id="IPR027417">
    <property type="entry name" value="P-loop_NTPase"/>
</dbReference>
<dbReference type="AlphaFoldDB" id="A0A4V3CZP0"/>
<evidence type="ECO:0000313" key="3">
    <source>
        <dbReference type="EMBL" id="TDQ00451.1"/>
    </source>
</evidence>
<dbReference type="GO" id="GO:0022857">
    <property type="term" value="F:transmembrane transporter activity"/>
    <property type="evidence" value="ECO:0007669"/>
    <property type="project" value="TreeGrafter"/>
</dbReference>
<protein>
    <submittedName>
        <fullName evidence="3">ABC transporter family protein</fullName>
    </submittedName>
</protein>
<proteinExistence type="inferred from homology"/>
<dbReference type="GO" id="GO:0005524">
    <property type="term" value="F:ATP binding"/>
    <property type="evidence" value="ECO:0007669"/>
    <property type="project" value="InterPro"/>
</dbReference>
<evidence type="ECO:0000259" key="2">
    <source>
        <dbReference type="PROSITE" id="PS50893"/>
    </source>
</evidence>
<keyword evidence="4" id="KW-1185">Reference proteome</keyword>
<reference evidence="3 4" key="1">
    <citation type="submission" date="2019-03" db="EMBL/GenBank/DDBJ databases">
        <title>Genomic Encyclopedia of Type Strains, Phase IV (KMG-IV): sequencing the most valuable type-strain genomes for metagenomic binning, comparative biology and taxonomic classification.</title>
        <authorList>
            <person name="Goeker M."/>
        </authorList>
    </citation>
    <scope>NUCLEOTIDE SEQUENCE [LARGE SCALE GENOMIC DNA]</scope>
    <source>
        <strain evidence="3 4">DSM 45361</strain>
    </source>
</reference>
<evidence type="ECO:0000256" key="1">
    <source>
        <dbReference type="ARBA" id="ARBA00005417"/>
    </source>
</evidence>
<dbReference type="GO" id="GO:0016887">
    <property type="term" value="F:ATP hydrolysis activity"/>
    <property type="evidence" value="ECO:0007669"/>
    <property type="project" value="InterPro"/>
</dbReference>
<dbReference type="Proteomes" id="UP000295444">
    <property type="component" value="Unassembled WGS sequence"/>
</dbReference>
<accession>A0A4V3CZP0</accession>
<dbReference type="EMBL" id="SNXZ01000002">
    <property type="protein sequence ID" value="TDQ00451.1"/>
    <property type="molecule type" value="Genomic_DNA"/>
</dbReference>
<dbReference type="SUPFAM" id="SSF52540">
    <property type="entry name" value="P-loop containing nucleoside triphosphate hydrolases"/>
    <property type="match status" value="1"/>
</dbReference>
<organism evidence="3 4">
    <name type="scientific">Labedaea rhizosphaerae</name>
    <dbReference type="NCBI Taxonomy" id="598644"/>
    <lineage>
        <taxon>Bacteria</taxon>
        <taxon>Bacillati</taxon>
        <taxon>Actinomycetota</taxon>
        <taxon>Actinomycetes</taxon>
        <taxon>Pseudonocardiales</taxon>
        <taxon>Pseudonocardiaceae</taxon>
        <taxon>Labedaea</taxon>
    </lineage>
</organism>
<name>A0A4V3CZP0_LABRH</name>
<sequence length="313" mass="31774">MTVPPSPAGPGGWWTELDGSVLDLPPGTITVVVAGPHDDPAALAESLGDRCREDGQPRATSSSRRQVRLVGAGAGLVAHRTVFGNALAPLRRFGADAGWCASTAMRLLDLVGLAGKAGSLTHQLSGGERWRAALAVALAHGPDVLVAGDPLAGHDECDAAGVLAALDRIRAELGTTVLVVAADARQAGRVADRVAVRGRDGAAPVCEPVFAALMNPSSPVAEVLLPAIADAAPAPAQCRLVDAVLIGHAALAAVATSSDLVVLDAERIRLGETPVARYRLAVREGAVAALELLDRIAAQMCVVDTATSVALAA</sequence>
<dbReference type="GO" id="GO:0005886">
    <property type="term" value="C:plasma membrane"/>
    <property type="evidence" value="ECO:0007669"/>
    <property type="project" value="TreeGrafter"/>
</dbReference>
<dbReference type="InterPro" id="IPR015854">
    <property type="entry name" value="ABC_transpr_LolD-like"/>
</dbReference>
<gene>
    <name evidence="3" type="ORF">EV186_102312</name>
</gene>